<evidence type="ECO:0000313" key="8">
    <source>
        <dbReference type="EMBL" id="KAK1770087.1"/>
    </source>
</evidence>
<dbReference type="RefSeq" id="XP_060286300.1">
    <property type="nucleotide sequence ID" value="XM_060425418.1"/>
</dbReference>
<dbReference type="InterPro" id="IPR001969">
    <property type="entry name" value="Aspartic_peptidase_AS"/>
</dbReference>
<dbReference type="Proteomes" id="UP001244011">
    <property type="component" value="Unassembled WGS sequence"/>
</dbReference>
<dbReference type="InterPro" id="IPR021109">
    <property type="entry name" value="Peptidase_aspartic_dom_sf"/>
</dbReference>
<dbReference type="PROSITE" id="PS51767">
    <property type="entry name" value="PEPTIDASE_A1"/>
    <property type="match status" value="1"/>
</dbReference>
<dbReference type="AlphaFoldDB" id="A0AAJ0C5Y7"/>
<dbReference type="PROSITE" id="PS00141">
    <property type="entry name" value="ASP_PROTEASE"/>
    <property type="match status" value="1"/>
</dbReference>
<dbReference type="Pfam" id="PF00026">
    <property type="entry name" value="Asp"/>
    <property type="match status" value="1"/>
</dbReference>
<accession>A0AAJ0C5Y7</accession>
<dbReference type="Gene3D" id="2.40.70.10">
    <property type="entry name" value="Acid Proteases"/>
    <property type="match status" value="2"/>
</dbReference>
<dbReference type="SUPFAM" id="SSF50630">
    <property type="entry name" value="Acid proteases"/>
    <property type="match status" value="1"/>
</dbReference>
<name>A0AAJ0C5Y7_9PEZI</name>
<dbReference type="PANTHER" id="PTHR47966:SF65">
    <property type="entry name" value="ASPARTIC-TYPE ENDOPEPTIDASE"/>
    <property type="match status" value="1"/>
</dbReference>
<dbReference type="InterPro" id="IPR001461">
    <property type="entry name" value="Aspartic_peptidase_A1"/>
</dbReference>
<dbReference type="PANTHER" id="PTHR47966">
    <property type="entry name" value="BETA-SITE APP-CLEAVING ENZYME, ISOFORM A-RELATED"/>
    <property type="match status" value="1"/>
</dbReference>
<feature type="active site" evidence="3">
    <location>
        <position position="279"/>
    </location>
</feature>
<keyword evidence="5 8" id="KW-0645">Protease</keyword>
<evidence type="ECO:0000256" key="2">
    <source>
        <dbReference type="ARBA" id="ARBA00022750"/>
    </source>
</evidence>
<organism evidence="8 9">
    <name type="scientific">Phialemonium atrogriseum</name>
    <dbReference type="NCBI Taxonomy" id="1093897"/>
    <lineage>
        <taxon>Eukaryota</taxon>
        <taxon>Fungi</taxon>
        <taxon>Dikarya</taxon>
        <taxon>Ascomycota</taxon>
        <taxon>Pezizomycotina</taxon>
        <taxon>Sordariomycetes</taxon>
        <taxon>Sordariomycetidae</taxon>
        <taxon>Cephalothecales</taxon>
        <taxon>Cephalothecaceae</taxon>
        <taxon>Phialemonium</taxon>
    </lineage>
</organism>
<feature type="disulfide bond" evidence="4">
    <location>
        <begin position="313"/>
        <end position="347"/>
    </location>
</feature>
<comment type="similarity">
    <text evidence="1 5">Belongs to the peptidase A1 family.</text>
</comment>
<evidence type="ECO:0000256" key="1">
    <source>
        <dbReference type="ARBA" id="ARBA00007447"/>
    </source>
</evidence>
<evidence type="ECO:0000256" key="3">
    <source>
        <dbReference type="PIRSR" id="PIRSR601461-1"/>
    </source>
</evidence>
<protein>
    <submittedName>
        <fullName evidence="8">Acid protease</fullName>
    </submittedName>
</protein>
<evidence type="ECO:0000256" key="5">
    <source>
        <dbReference type="RuleBase" id="RU000454"/>
    </source>
</evidence>
<keyword evidence="4" id="KW-1015">Disulfide bond</keyword>
<keyword evidence="2 5" id="KW-0064">Aspartyl protease</keyword>
<feature type="domain" description="Peptidase A1" evidence="7">
    <location>
        <begin position="60"/>
        <end position="383"/>
    </location>
</feature>
<dbReference type="EMBL" id="MU839001">
    <property type="protein sequence ID" value="KAK1770087.1"/>
    <property type="molecule type" value="Genomic_DNA"/>
</dbReference>
<dbReference type="PRINTS" id="PR00792">
    <property type="entry name" value="PEPSIN"/>
</dbReference>
<evidence type="ECO:0000256" key="6">
    <source>
        <dbReference type="SAM" id="SignalP"/>
    </source>
</evidence>
<evidence type="ECO:0000313" key="9">
    <source>
        <dbReference type="Proteomes" id="UP001244011"/>
    </source>
</evidence>
<feature type="active site" evidence="3">
    <location>
        <position position="78"/>
    </location>
</feature>
<proteinExistence type="inferred from homology"/>
<gene>
    <name evidence="8" type="ORF">QBC33DRAFT_487075</name>
</gene>
<comment type="caution">
    <text evidence="8">The sequence shown here is derived from an EMBL/GenBank/DDBJ whole genome shotgun (WGS) entry which is preliminary data.</text>
</comment>
<feature type="chain" id="PRO_5042555280" evidence="6">
    <location>
        <begin position="18"/>
        <end position="444"/>
    </location>
</feature>
<dbReference type="InterPro" id="IPR033121">
    <property type="entry name" value="PEPTIDASE_A1"/>
</dbReference>
<keyword evidence="6" id="KW-0732">Signal</keyword>
<evidence type="ECO:0000259" key="7">
    <source>
        <dbReference type="PROSITE" id="PS51767"/>
    </source>
</evidence>
<keyword evidence="5" id="KW-0378">Hydrolase</keyword>
<feature type="signal peptide" evidence="6">
    <location>
        <begin position="1"/>
        <end position="17"/>
    </location>
</feature>
<reference evidence="8" key="1">
    <citation type="submission" date="2023-06" db="EMBL/GenBank/DDBJ databases">
        <title>Genome-scale phylogeny and comparative genomics of the fungal order Sordariales.</title>
        <authorList>
            <consortium name="Lawrence Berkeley National Laboratory"/>
            <person name="Hensen N."/>
            <person name="Bonometti L."/>
            <person name="Westerberg I."/>
            <person name="Brannstrom I.O."/>
            <person name="Guillou S."/>
            <person name="Cros-Aarteil S."/>
            <person name="Calhoun S."/>
            <person name="Haridas S."/>
            <person name="Kuo A."/>
            <person name="Mondo S."/>
            <person name="Pangilinan J."/>
            <person name="Riley R."/>
            <person name="Labutti K."/>
            <person name="Andreopoulos B."/>
            <person name="Lipzen A."/>
            <person name="Chen C."/>
            <person name="Yanf M."/>
            <person name="Daum C."/>
            <person name="Ng V."/>
            <person name="Clum A."/>
            <person name="Steindorff A."/>
            <person name="Ohm R."/>
            <person name="Martin F."/>
            <person name="Silar P."/>
            <person name="Natvig D."/>
            <person name="Lalanne C."/>
            <person name="Gautier V."/>
            <person name="Ament-Velasquez S.L."/>
            <person name="Kruys A."/>
            <person name="Hutchinson M.I."/>
            <person name="Powell A.J."/>
            <person name="Barry K."/>
            <person name="Miller A.N."/>
            <person name="Grigoriev I.V."/>
            <person name="Debuchy R."/>
            <person name="Gladieux P."/>
            <person name="Thoren M.H."/>
            <person name="Johannesson H."/>
        </authorList>
    </citation>
    <scope>NUCLEOTIDE SEQUENCE</scope>
    <source>
        <strain evidence="8">8032-3</strain>
    </source>
</reference>
<sequence>MSILALIHLGLALGSSASIIPRAENEPRFLSYPIVHRKRDARLAGRDTEVTLHNQSVTTYLFELDIGTPPQRVEVVLDTGSFELWVDPKCSGASTADQTASCKKAGAYDPNSSSTVVDMEAENQLPYGKGIVNVAYVADSIKLPGSGSTQTLKEVIFGVGLDSEDLAYGIAGVGHGKDYNLVYSNLIDELYLQGVTNSRAFSVALGSKDASDGGSVIFGGVDTKKFTGNLVAFQNLPPQIEQGQTGLYRYWIQLNSVGITKPGSKSTTYANSALPIVLDTGATMSYLPQSVINQFVTDFKADVLDDGSMQVPCETASQAGTVDFTFGSLTIRVPFHEFIWEVVPGGCVIAAAPAGQTTAILGDSFLRSAYVVFDQSNDEILLAQYKNCGTNEHELPAGVGAAANFTGECKGGSSVKGGATAARSSVWAVAAVALGLQALFVLVL</sequence>
<evidence type="ECO:0000256" key="4">
    <source>
        <dbReference type="PIRSR" id="PIRSR601461-2"/>
    </source>
</evidence>
<dbReference type="GeneID" id="85308605"/>
<dbReference type="GO" id="GO:0006508">
    <property type="term" value="P:proteolysis"/>
    <property type="evidence" value="ECO:0007669"/>
    <property type="project" value="UniProtKB-KW"/>
</dbReference>
<keyword evidence="9" id="KW-1185">Reference proteome</keyword>
<dbReference type="GO" id="GO:0004190">
    <property type="term" value="F:aspartic-type endopeptidase activity"/>
    <property type="evidence" value="ECO:0007669"/>
    <property type="project" value="UniProtKB-KW"/>
</dbReference>